<sequence length="219" mass="23233">MGVLFQGSVLPDIVGWARKRRYKSFLCFPVFAPSTTSRQTPNQKWTALTPAEAAAAGERRHGHHPFARSCRWTPAASPTSHAPDASVLSASILSPIPQSAPSALTNPPPPSASIASSFPSPSPTRCCRSSASIGRRGFLVGCSADDLFSFCNSHPFAGEKMGEILEGEMCGMTLSEPKNGNARSIFASSPSPRSALASALFFRAFVFSMASPDSQQKVN</sequence>
<feature type="region of interest" description="Disordered" evidence="1">
    <location>
        <begin position="99"/>
        <end position="122"/>
    </location>
</feature>
<gene>
    <name evidence="2" type="ORF">KSP40_PGU007724</name>
</gene>
<comment type="caution">
    <text evidence="2">The sequence shown here is derived from an EMBL/GenBank/DDBJ whole genome shotgun (WGS) entry which is preliminary data.</text>
</comment>
<proteinExistence type="predicted"/>
<evidence type="ECO:0000256" key="1">
    <source>
        <dbReference type="SAM" id="MobiDB-lite"/>
    </source>
</evidence>
<name>A0ABR2MD17_9ASPA</name>
<evidence type="ECO:0000313" key="2">
    <source>
        <dbReference type="EMBL" id="KAK8961581.1"/>
    </source>
</evidence>
<evidence type="ECO:0000313" key="3">
    <source>
        <dbReference type="Proteomes" id="UP001412067"/>
    </source>
</evidence>
<protein>
    <submittedName>
        <fullName evidence="2">Uncharacterized protein</fullName>
    </submittedName>
</protein>
<accession>A0ABR2MD17</accession>
<feature type="compositionally biased region" description="Low complexity" evidence="1">
    <location>
        <begin position="112"/>
        <end position="122"/>
    </location>
</feature>
<keyword evidence="3" id="KW-1185">Reference proteome</keyword>
<organism evidence="2 3">
    <name type="scientific">Platanthera guangdongensis</name>
    <dbReference type="NCBI Taxonomy" id="2320717"/>
    <lineage>
        <taxon>Eukaryota</taxon>
        <taxon>Viridiplantae</taxon>
        <taxon>Streptophyta</taxon>
        <taxon>Embryophyta</taxon>
        <taxon>Tracheophyta</taxon>
        <taxon>Spermatophyta</taxon>
        <taxon>Magnoliopsida</taxon>
        <taxon>Liliopsida</taxon>
        <taxon>Asparagales</taxon>
        <taxon>Orchidaceae</taxon>
        <taxon>Orchidoideae</taxon>
        <taxon>Orchideae</taxon>
        <taxon>Orchidinae</taxon>
        <taxon>Platanthera</taxon>
    </lineage>
</organism>
<reference evidence="2 3" key="1">
    <citation type="journal article" date="2022" name="Nat. Plants">
        <title>Genomes of leafy and leafless Platanthera orchids illuminate the evolution of mycoheterotrophy.</title>
        <authorList>
            <person name="Li M.H."/>
            <person name="Liu K.W."/>
            <person name="Li Z."/>
            <person name="Lu H.C."/>
            <person name="Ye Q.L."/>
            <person name="Zhang D."/>
            <person name="Wang J.Y."/>
            <person name="Li Y.F."/>
            <person name="Zhong Z.M."/>
            <person name="Liu X."/>
            <person name="Yu X."/>
            <person name="Liu D.K."/>
            <person name="Tu X.D."/>
            <person name="Liu B."/>
            <person name="Hao Y."/>
            <person name="Liao X.Y."/>
            <person name="Jiang Y.T."/>
            <person name="Sun W.H."/>
            <person name="Chen J."/>
            <person name="Chen Y.Q."/>
            <person name="Ai Y."/>
            <person name="Zhai J.W."/>
            <person name="Wu S.S."/>
            <person name="Zhou Z."/>
            <person name="Hsiao Y.Y."/>
            <person name="Wu W.L."/>
            <person name="Chen Y.Y."/>
            <person name="Lin Y.F."/>
            <person name="Hsu J.L."/>
            <person name="Li C.Y."/>
            <person name="Wang Z.W."/>
            <person name="Zhao X."/>
            <person name="Zhong W.Y."/>
            <person name="Ma X.K."/>
            <person name="Ma L."/>
            <person name="Huang J."/>
            <person name="Chen G.Z."/>
            <person name="Huang M.Z."/>
            <person name="Huang L."/>
            <person name="Peng D.H."/>
            <person name="Luo Y.B."/>
            <person name="Zou S.Q."/>
            <person name="Chen S.P."/>
            <person name="Lan S."/>
            <person name="Tsai W.C."/>
            <person name="Van de Peer Y."/>
            <person name="Liu Z.J."/>
        </authorList>
    </citation>
    <scope>NUCLEOTIDE SEQUENCE [LARGE SCALE GENOMIC DNA]</scope>
    <source>
        <strain evidence="2">Lor288</strain>
    </source>
</reference>
<dbReference type="EMBL" id="JBBWWR010000009">
    <property type="protein sequence ID" value="KAK8961581.1"/>
    <property type="molecule type" value="Genomic_DNA"/>
</dbReference>
<dbReference type="Proteomes" id="UP001412067">
    <property type="component" value="Unassembled WGS sequence"/>
</dbReference>